<sequence length="93" mass="10092">MASSSVTCLLLSKSCLAQICSSLLCRSSSTARIVRSVSRYSLITSCLSMNCNTWTSSKGCTTHSVDKALERVDTPRMRENVLALASLRSKHSC</sequence>
<feature type="chain" id="PRO_5012894937" description="Secreted protein" evidence="1">
    <location>
        <begin position="18"/>
        <end position="93"/>
    </location>
</feature>
<evidence type="ECO:0000313" key="2">
    <source>
        <dbReference type="EMBL" id="MAA13176.1"/>
    </source>
</evidence>
<proteinExistence type="predicted"/>
<feature type="signal peptide" evidence="1">
    <location>
        <begin position="1"/>
        <end position="17"/>
    </location>
</feature>
<evidence type="ECO:0000256" key="1">
    <source>
        <dbReference type="SAM" id="SignalP"/>
    </source>
</evidence>
<name>A0A224Y6I5_9ACAR</name>
<accession>A0A224Y6I5</accession>
<organism evidence="2">
    <name type="scientific">Rhipicephalus zambeziensis</name>
    <dbReference type="NCBI Taxonomy" id="60191"/>
    <lineage>
        <taxon>Eukaryota</taxon>
        <taxon>Metazoa</taxon>
        <taxon>Ecdysozoa</taxon>
        <taxon>Arthropoda</taxon>
        <taxon>Chelicerata</taxon>
        <taxon>Arachnida</taxon>
        <taxon>Acari</taxon>
        <taxon>Parasitiformes</taxon>
        <taxon>Ixodida</taxon>
        <taxon>Ixodoidea</taxon>
        <taxon>Ixodidae</taxon>
        <taxon>Rhipicephalinae</taxon>
        <taxon>Rhipicephalus</taxon>
        <taxon>Rhipicephalus</taxon>
    </lineage>
</organism>
<keyword evidence="1" id="KW-0732">Signal</keyword>
<reference evidence="2" key="1">
    <citation type="journal article" date="2017" name="Parasit. Vectors">
        <title>Sialotranscriptomics of Rhipicephalus zambeziensis reveals intricate expression profiles of secretory proteins and suggests tight temporal transcriptional regulation during blood-feeding.</title>
        <authorList>
            <person name="de Castro M.H."/>
            <person name="de Klerk D."/>
            <person name="Pienaar R."/>
            <person name="Rees D.J.G."/>
            <person name="Mans B.J."/>
        </authorList>
    </citation>
    <scope>NUCLEOTIDE SEQUENCE</scope>
    <source>
        <tissue evidence="2">Salivary glands</tissue>
    </source>
</reference>
<dbReference type="EMBL" id="GFPF01002030">
    <property type="protein sequence ID" value="MAA13176.1"/>
    <property type="molecule type" value="Transcribed_RNA"/>
</dbReference>
<dbReference type="AlphaFoldDB" id="A0A224Y6I5"/>
<protein>
    <recommendedName>
        <fullName evidence="3">Secreted protein</fullName>
    </recommendedName>
</protein>
<evidence type="ECO:0008006" key="3">
    <source>
        <dbReference type="Google" id="ProtNLM"/>
    </source>
</evidence>